<evidence type="ECO:0000313" key="1">
    <source>
        <dbReference type="EMBL" id="EGO22530.1"/>
    </source>
</evidence>
<sequence>MSTDRISFQAHLSDERSSMAYYCSHYRLPNARTHHDELIALPAHQAPRLSRRGAAFTILKFNQNSSIQAPDKIMAKLEHSRPFPLIPFADDPAYNPLMRISYHLGCMVLDRLVA</sequence>
<dbReference type="GeneID" id="18815386"/>
<protein>
    <submittedName>
        <fullName evidence="1">Uncharacterized protein</fullName>
    </submittedName>
</protein>
<organism>
    <name type="scientific">Serpula lacrymans var. lacrymans (strain S7.9)</name>
    <name type="common">Dry rot fungus</name>
    <dbReference type="NCBI Taxonomy" id="578457"/>
    <lineage>
        <taxon>Eukaryota</taxon>
        <taxon>Fungi</taxon>
        <taxon>Dikarya</taxon>
        <taxon>Basidiomycota</taxon>
        <taxon>Agaricomycotina</taxon>
        <taxon>Agaricomycetes</taxon>
        <taxon>Agaricomycetidae</taxon>
        <taxon>Boletales</taxon>
        <taxon>Coniophorineae</taxon>
        <taxon>Serpulaceae</taxon>
        <taxon>Serpula</taxon>
    </lineage>
</organism>
<dbReference type="KEGG" id="sla:SERLADRAFT_440550"/>
<dbReference type="HOGENOM" id="CLU_2122570_0_0_1"/>
<dbReference type="AlphaFoldDB" id="F8P2Z8"/>
<gene>
    <name evidence="1" type="ORF">SERLADRAFT_440550</name>
</gene>
<dbReference type="Proteomes" id="UP000008064">
    <property type="component" value="Unassembled WGS sequence"/>
</dbReference>
<dbReference type="EMBL" id="GL945437">
    <property type="protein sequence ID" value="EGO22530.1"/>
    <property type="molecule type" value="Genomic_DNA"/>
</dbReference>
<proteinExistence type="predicted"/>
<accession>F8P2Z8</accession>
<name>F8P2Z8_SERL9</name>
<reference evidence="1" key="1">
    <citation type="submission" date="2011-04" db="EMBL/GenBank/DDBJ databases">
        <title>Evolution of plant cell wall degrading machinery underlies the functional diversity of forest fungi.</title>
        <authorList>
            <consortium name="US DOE Joint Genome Institute (JGI-PGF)"/>
            <person name="Eastwood D.C."/>
            <person name="Floudas D."/>
            <person name="Binder M."/>
            <person name="Majcherczyk A."/>
            <person name="Schneider P."/>
            <person name="Aerts A."/>
            <person name="Asiegbu F.O."/>
            <person name="Baker S.E."/>
            <person name="Barry K."/>
            <person name="Bendiksby M."/>
            <person name="Blumentritt M."/>
            <person name="Coutinho P.M."/>
            <person name="Cullen D."/>
            <person name="Cullen D."/>
            <person name="Gathman A."/>
            <person name="Goodell B."/>
            <person name="Henrissat B."/>
            <person name="Ihrmark K."/>
            <person name="Kauserud H."/>
            <person name="Kohler A."/>
            <person name="LaButti K."/>
            <person name="Lapidus A."/>
            <person name="Lavin J.L."/>
            <person name="Lee Y.-H."/>
            <person name="Lindquist E."/>
            <person name="Lilly W."/>
            <person name="Lucas S."/>
            <person name="Morin E."/>
            <person name="Murat C."/>
            <person name="Oguiza J.A."/>
            <person name="Park J."/>
            <person name="Pisabarro A.G."/>
            <person name="Riley R."/>
            <person name="Rosling A."/>
            <person name="Salamov A."/>
            <person name="Schmidt O."/>
            <person name="Schmutz J."/>
            <person name="Skrede I."/>
            <person name="Stenlid J."/>
            <person name="Wiebenga A."/>
            <person name="Xie X."/>
            <person name="Kues U."/>
            <person name="Hibbett D.S."/>
            <person name="Hoffmeister D."/>
            <person name="Hogberg N."/>
            <person name="Martin F."/>
            <person name="Grigoriev I.V."/>
            <person name="Watkinson S.C."/>
        </authorList>
    </citation>
    <scope>NUCLEOTIDE SEQUENCE</scope>
    <source>
        <strain evidence="1">S7.9</strain>
    </source>
</reference>
<dbReference type="RefSeq" id="XP_007321068.1">
    <property type="nucleotide sequence ID" value="XM_007321006.1"/>
</dbReference>